<dbReference type="EMBL" id="VDCV01000015">
    <property type="protein sequence ID" value="KAB5524374.1"/>
    <property type="molecule type" value="Genomic_DNA"/>
</dbReference>
<comment type="caution">
    <text evidence="1">The sequence shown here is derived from an EMBL/GenBank/DDBJ whole genome shotgun (WGS) entry which is preliminary data.</text>
</comment>
<evidence type="ECO:0008006" key="3">
    <source>
        <dbReference type="Google" id="ProtNLM"/>
    </source>
</evidence>
<gene>
    <name evidence="1" type="ORF">DKX38_022123</name>
</gene>
<dbReference type="AlphaFoldDB" id="A0A5N5K232"/>
<dbReference type="Proteomes" id="UP000326939">
    <property type="component" value="Chromosome 15"/>
</dbReference>
<name>A0A5N5K232_9ROSI</name>
<proteinExistence type="predicted"/>
<reference evidence="2" key="1">
    <citation type="journal article" date="2019" name="Gigascience">
        <title>De novo genome assembly of the endangered Acer yangbiense, a plant species with extremely small populations endemic to Yunnan Province, China.</title>
        <authorList>
            <person name="Yang J."/>
            <person name="Wariss H.M."/>
            <person name="Tao L."/>
            <person name="Zhang R."/>
            <person name="Yun Q."/>
            <person name="Hollingsworth P."/>
            <person name="Dao Z."/>
            <person name="Luo G."/>
            <person name="Guo H."/>
            <person name="Ma Y."/>
            <person name="Sun W."/>
        </authorList>
    </citation>
    <scope>NUCLEOTIDE SEQUENCE [LARGE SCALE GENOMIC DNA]</scope>
    <source>
        <strain evidence="2">cv. br00</strain>
    </source>
</reference>
<evidence type="ECO:0000313" key="2">
    <source>
        <dbReference type="Proteomes" id="UP000326939"/>
    </source>
</evidence>
<sequence length="73" mass="8447">MMSLNPAEDLVGSEHSCLEDRIRDRGKSFVGVKCFESMIDRLMRVGRTTQVIGFLERMERDYGLGETRKYLCL</sequence>
<accession>A0A5N5K232</accession>
<keyword evidence="2" id="KW-1185">Reference proteome</keyword>
<evidence type="ECO:0000313" key="1">
    <source>
        <dbReference type="EMBL" id="KAB5524374.1"/>
    </source>
</evidence>
<protein>
    <recommendedName>
        <fullName evidence="3">Pentatricopeptide repeat-containing protein</fullName>
    </recommendedName>
</protein>
<organism evidence="1 2">
    <name type="scientific">Salix brachista</name>
    <dbReference type="NCBI Taxonomy" id="2182728"/>
    <lineage>
        <taxon>Eukaryota</taxon>
        <taxon>Viridiplantae</taxon>
        <taxon>Streptophyta</taxon>
        <taxon>Embryophyta</taxon>
        <taxon>Tracheophyta</taxon>
        <taxon>Spermatophyta</taxon>
        <taxon>Magnoliopsida</taxon>
        <taxon>eudicotyledons</taxon>
        <taxon>Gunneridae</taxon>
        <taxon>Pentapetalae</taxon>
        <taxon>rosids</taxon>
        <taxon>fabids</taxon>
        <taxon>Malpighiales</taxon>
        <taxon>Salicaceae</taxon>
        <taxon>Saliceae</taxon>
        <taxon>Salix</taxon>
    </lineage>
</organism>